<dbReference type="Proteomes" id="UP001234989">
    <property type="component" value="Chromosome 9"/>
</dbReference>
<gene>
    <name evidence="2" type="ORF">MTR67_038985</name>
</gene>
<name>A0AAF0UH18_SOLVR</name>
<proteinExistence type="predicted"/>
<feature type="compositionally biased region" description="Basic and acidic residues" evidence="1">
    <location>
        <begin position="1"/>
        <end position="16"/>
    </location>
</feature>
<evidence type="ECO:0000256" key="1">
    <source>
        <dbReference type="SAM" id="MobiDB-lite"/>
    </source>
</evidence>
<evidence type="ECO:0000313" key="2">
    <source>
        <dbReference type="EMBL" id="WMV45600.1"/>
    </source>
</evidence>
<feature type="non-terminal residue" evidence="2">
    <location>
        <position position="1"/>
    </location>
</feature>
<protein>
    <submittedName>
        <fullName evidence="2">Uncharacterized protein</fullName>
    </submittedName>
</protein>
<feature type="region of interest" description="Disordered" evidence="1">
    <location>
        <begin position="1"/>
        <end position="22"/>
    </location>
</feature>
<dbReference type="EMBL" id="CP133620">
    <property type="protein sequence ID" value="WMV45600.1"/>
    <property type="molecule type" value="Genomic_DNA"/>
</dbReference>
<organism evidence="2 3">
    <name type="scientific">Solanum verrucosum</name>
    <dbReference type="NCBI Taxonomy" id="315347"/>
    <lineage>
        <taxon>Eukaryota</taxon>
        <taxon>Viridiplantae</taxon>
        <taxon>Streptophyta</taxon>
        <taxon>Embryophyta</taxon>
        <taxon>Tracheophyta</taxon>
        <taxon>Spermatophyta</taxon>
        <taxon>Magnoliopsida</taxon>
        <taxon>eudicotyledons</taxon>
        <taxon>Gunneridae</taxon>
        <taxon>Pentapetalae</taxon>
        <taxon>asterids</taxon>
        <taxon>lamiids</taxon>
        <taxon>Solanales</taxon>
        <taxon>Solanaceae</taxon>
        <taxon>Solanoideae</taxon>
        <taxon>Solaneae</taxon>
        <taxon>Solanum</taxon>
    </lineage>
</organism>
<keyword evidence="3" id="KW-1185">Reference proteome</keyword>
<dbReference type="AlphaFoldDB" id="A0AAF0UH18"/>
<accession>A0AAF0UH18</accession>
<reference evidence="2" key="1">
    <citation type="submission" date="2023-08" db="EMBL/GenBank/DDBJ databases">
        <title>A de novo genome assembly of Solanum verrucosum Schlechtendal, a Mexican diploid species geographically isolated from the other diploid A-genome species in potato relatives.</title>
        <authorList>
            <person name="Hosaka K."/>
        </authorList>
    </citation>
    <scope>NUCLEOTIDE SEQUENCE</scope>
    <source>
        <tissue evidence="2">Young leaves</tissue>
    </source>
</reference>
<sequence length="81" mass="9438">SVPSPERENQVGDRKKQSARRRTVPRCIAITPKFTELEDAKGQSKKAMELTKGRIAKWIGNLDLLRRMVLRIIFFGNYKYM</sequence>
<evidence type="ECO:0000313" key="3">
    <source>
        <dbReference type="Proteomes" id="UP001234989"/>
    </source>
</evidence>